<dbReference type="Gene3D" id="1.20.58.120">
    <property type="entry name" value="BAG domain"/>
    <property type="match status" value="1"/>
</dbReference>
<dbReference type="PROSITE" id="PS50096">
    <property type="entry name" value="IQ"/>
    <property type="match status" value="1"/>
</dbReference>
<proteinExistence type="predicted"/>
<feature type="region of interest" description="Disordered" evidence="4">
    <location>
        <begin position="332"/>
        <end position="357"/>
    </location>
</feature>
<keyword evidence="1" id="KW-0112">Calmodulin-binding</keyword>
<dbReference type="EMBL" id="JAXUIC010000003">
    <property type="protein sequence ID" value="KAK4597549.1"/>
    <property type="molecule type" value="Genomic_DNA"/>
</dbReference>
<feature type="compositionally biased region" description="Basic and acidic residues" evidence="4">
    <location>
        <begin position="344"/>
        <end position="357"/>
    </location>
</feature>
<dbReference type="InterPro" id="IPR040400">
    <property type="entry name" value="BAG5/6/7/8"/>
</dbReference>
<dbReference type="GO" id="GO:0005516">
    <property type="term" value="F:calmodulin binding"/>
    <property type="evidence" value="ECO:0007669"/>
    <property type="project" value="UniProtKB-KW"/>
</dbReference>
<dbReference type="Proteomes" id="UP001324115">
    <property type="component" value="Unassembled WGS sequence"/>
</dbReference>
<feature type="coiled-coil region" evidence="3">
    <location>
        <begin position="55"/>
        <end position="82"/>
    </location>
</feature>
<dbReference type="FunFam" id="1.20.58.120:FF:000010">
    <property type="entry name" value="BAG family molecular chaperone regulator 6"/>
    <property type="match status" value="1"/>
</dbReference>
<protein>
    <recommendedName>
        <fullName evidence="5">BAG domain-containing protein</fullName>
    </recommendedName>
</protein>
<dbReference type="Pfam" id="PF00612">
    <property type="entry name" value="IQ"/>
    <property type="match status" value="1"/>
</dbReference>
<dbReference type="SMART" id="SM00264">
    <property type="entry name" value="BAG"/>
    <property type="match status" value="1"/>
</dbReference>
<feature type="domain" description="BAG" evidence="5">
    <location>
        <begin position="61"/>
        <end position="138"/>
    </location>
</feature>
<evidence type="ECO:0000313" key="6">
    <source>
        <dbReference type="EMBL" id="KAK4597549.1"/>
    </source>
</evidence>
<organism evidence="6 7">
    <name type="scientific">Quercus rubra</name>
    <name type="common">Northern red oak</name>
    <name type="synonym">Quercus borealis</name>
    <dbReference type="NCBI Taxonomy" id="3512"/>
    <lineage>
        <taxon>Eukaryota</taxon>
        <taxon>Viridiplantae</taxon>
        <taxon>Streptophyta</taxon>
        <taxon>Embryophyta</taxon>
        <taxon>Tracheophyta</taxon>
        <taxon>Spermatophyta</taxon>
        <taxon>Magnoliopsida</taxon>
        <taxon>eudicotyledons</taxon>
        <taxon>Gunneridae</taxon>
        <taxon>Pentapetalae</taxon>
        <taxon>rosids</taxon>
        <taxon>fabids</taxon>
        <taxon>Fagales</taxon>
        <taxon>Fagaceae</taxon>
        <taxon>Quercus</taxon>
    </lineage>
</organism>
<evidence type="ECO:0000256" key="2">
    <source>
        <dbReference type="ARBA" id="ARBA00023186"/>
    </source>
</evidence>
<evidence type="ECO:0000256" key="1">
    <source>
        <dbReference type="ARBA" id="ARBA00022860"/>
    </source>
</evidence>
<keyword evidence="3" id="KW-0175">Coiled coil</keyword>
<dbReference type="InterPro" id="IPR000048">
    <property type="entry name" value="IQ_motif_EF-hand-BS"/>
</dbReference>
<dbReference type="PANTHER" id="PTHR33322">
    <property type="entry name" value="BAG DOMAIN CONTAINING PROTEIN, EXPRESSED"/>
    <property type="match status" value="1"/>
</dbReference>
<evidence type="ECO:0000256" key="3">
    <source>
        <dbReference type="SAM" id="Coils"/>
    </source>
</evidence>
<reference evidence="6 7" key="1">
    <citation type="journal article" date="2023" name="G3 (Bethesda)">
        <title>A haplotype-resolved chromosome-scale genome for Quercus rubra L. provides insights into the genetics of adaptive traits for red oak species.</title>
        <authorList>
            <person name="Kapoor B."/>
            <person name="Jenkins J."/>
            <person name="Schmutz J."/>
            <person name="Zhebentyayeva T."/>
            <person name="Kuelheim C."/>
            <person name="Coggeshall M."/>
            <person name="Heim C."/>
            <person name="Lasky J.R."/>
            <person name="Leites L."/>
            <person name="Islam-Faridi N."/>
            <person name="Romero-Severson J."/>
            <person name="DeLeo V.L."/>
            <person name="Lucas S.M."/>
            <person name="Lazic D."/>
            <person name="Gailing O."/>
            <person name="Carlson J."/>
            <person name="Staton M."/>
        </authorList>
    </citation>
    <scope>NUCLEOTIDE SEQUENCE [LARGE SCALE GENOMIC DNA]</scope>
    <source>
        <strain evidence="6">Pseudo-F2</strain>
    </source>
</reference>
<dbReference type="GO" id="GO:0051087">
    <property type="term" value="F:protein-folding chaperone binding"/>
    <property type="evidence" value="ECO:0007669"/>
    <property type="project" value="InterPro"/>
</dbReference>
<dbReference type="Pfam" id="PF02179">
    <property type="entry name" value="BAG"/>
    <property type="match status" value="1"/>
</dbReference>
<dbReference type="GO" id="GO:0006457">
    <property type="term" value="P:protein folding"/>
    <property type="evidence" value="ECO:0007669"/>
    <property type="project" value="TreeGrafter"/>
</dbReference>
<dbReference type="GO" id="GO:0009506">
    <property type="term" value="C:plasmodesma"/>
    <property type="evidence" value="ECO:0007669"/>
    <property type="project" value="TreeGrafter"/>
</dbReference>
<name>A0AAN7J2R4_QUERU</name>
<evidence type="ECO:0000313" key="7">
    <source>
        <dbReference type="Proteomes" id="UP001324115"/>
    </source>
</evidence>
<sequence>MDIPFFASRRWNTKTTPSSRKVVSIPVQFVGSGRGGSESDSSALKIQKVFRGFLVRKSVKKIAAIRREVDEVERRISREEALESMKNDPKERLRVNETLMSLLFRLDSVRGIDSGVRDCRKSVIKRAIALQEFLDSIVADGQTLGDVDEATDSSEIGEKQGKVSEPEVEISGANCNLSANCDEYEKIQVAESMSNLSEPKETLKSAADLVCNCNLSANCDGLESSESGSTGNPESLVEENSLKKEVEEEGMEIVEAERKEGNEKEDCCVGGREDSKRSRELLEKIMEDNEKMMGLMIELFQRNETQTKLLSSLSQRVGQLEKAFTCDKLRKKKKRGAAGTIIDGLEKSPDKKKSEKK</sequence>
<evidence type="ECO:0000259" key="5">
    <source>
        <dbReference type="PROSITE" id="PS51035"/>
    </source>
</evidence>
<gene>
    <name evidence="6" type="ORF">RGQ29_015186</name>
</gene>
<dbReference type="InterPro" id="IPR003103">
    <property type="entry name" value="BAG_domain"/>
</dbReference>
<comment type="caution">
    <text evidence="6">The sequence shown here is derived from an EMBL/GenBank/DDBJ whole genome shotgun (WGS) entry which is preliminary data.</text>
</comment>
<keyword evidence="7" id="KW-1185">Reference proteome</keyword>
<evidence type="ECO:0000256" key="4">
    <source>
        <dbReference type="SAM" id="MobiDB-lite"/>
    </source>
</evidence>
<accession>A0AAN7J2R4</accession>
<dbReference type="PANTHER" id="PTHR33322:SF4">
    <property type="entry name" value="BAG DOMAIN CONTAINING PROTEIN, EXPRESSED"/>
    <property type="match status" value="1"/>
</dbReference>
<dbReference type="AlphaFoldDB" id="A0AAN7J2R4"/>
<keyword evidence="2" id="KW-0143">Chaperone</keyword>
<dbReference type="CDD" id="cd23767">
    <property type="entry name" value="IQCD"/>
    <property type="match status" value="1"/>
</dbReference>
<dbReference type="SUPFAM" id="SSF63491">
    <property type="entry name" value="BAG domain"/>
    <property type="match status" value="1"/>
</dbReference>
<dbReference type="PROSITE" id="PS51035">
    <property type="entry name" value="BAG"/>
    <property type="match status" value="1"/>
</dbReference>
<dbReference type="InterPro" id="IPR036533">
    <property type="entry name" value="BAG_dom_sf"/>
</dbReference>